<dbReference type="STRING" id="305900.GV64_21710"/>
<accession>A0A081KFR1</accession>
<evidence type="ECO:0000256" key="1">
    <source>
        <dbReference type="ARBA" id="ARBA00006699"/>
    </source>
</evidence>
<dbReference type="GO" id="GO:0005576">
    <property type="term" value="C:extracellular region"/>
    <property type="evidence" value="ECO:0007669"/>
    <property type="project" value="InterPro"/>
</dbReference>
<dbReference type="EMBL" id="JOJP01000001">
    <property type="protein sequence ID" value="KEI72987.1"/>
    <property type="molecule type" value="Genomic_DNA"/>
</dbReference>
<evidence type="ECO:0000313" key="8">
    <source>
        <dbReference type="Proteomes" id="UP000027997"/>
    </source>
</evidence>
<dbReference type="RefSeq" id="WP_020581693.1">
    <property type="nucleotide sequence ID" value="NZ_JOJP01000001.1"/>
</dbReference>
<dbReference type="Gene3D" id="2.70.98.10">
    <property type="match status" value="1"/>
</dbReference>
<feature type="active site" evidence="3">
    <location>
        <position position="569"/>
    </location>
</feature>
<proteinExistence type="inferred from homology"/>
<dbReference type="SUPFAM" id="SSF49863">
    <property type="entry name" value="Hyaluronate lyase-like, C-terminal domain"/>
    <property type="match status" value="1"/>
</dbReference>
<sequence>MMILPNKQRSLTKLFLLLCLSFQIVGCKSGGGGGGSSSPPTPPPRTPPTISIIGEQHTEVPVNTVYSDLGATASDTVDGNLTGSMTTENTVNSSTPGLYSVTYKVMNSANQTTTAVRSVTVSDPFAQDDINDEPVLSEYFDIQTGSTAGSKVTGHINLSRNKEALGKWNALPKSVPDSYRFYLIGDSSNDMFSLDTVRDVSGNRLFGEFSVADGKTALAGEYPIRVELRSGDEVKARFTSNIHVVDKTQWVSYFEKLTEFAQSESRLWGRNNLTYGSPELENILSRIEADNGRFNDLHIYDMDSTDELLNYRASENIKAFETAANRIGGIGHALKVLDTSDSHYTDKRSRLINAILKSFNAYATLIPVRAFDDFSHDTSPNGISFSDRTHQWRFTDPVTLPLILAFDTLWNNAQSGSVEAEQFLYNIHNLFQIAFALPYKHRFDQEFDPATTLYTKYYLEKDLSQSPGAWSDANRHHRIRSWSAMAGLWKDYNRPLTDKIWWYDGYQPFADQNTTLLTSWKPQGSLKDLKAWVDSNTTRAYTIGNAGLLPDGTISHHTGLRQDMAMYAYGYEWLSTTPMKVAELLKDTRWSVNGQSIDNSAEFIVKSIKPVIYKGGHDYQTTGRSFLSDSLGNFGSAKVAKDISTILSGKTENTVLTFEQDLLDFQTALTSGSHELSGSYPFWNSEFIVHRRGGINDEEPWYASFSAQSIRVRGAESFDAAPGFHNGSGILQVKVDGDEYDKARFDWDWHLQPGLTEEWRTDVIPMQSQDEKNGLSDEVLAGVLSDGRNSIGSFKYSTKASYASAKADKSAFFSDAGVFAMGAQVRRDHKDGNYASNGQNPIVTTIDQALWSGTLSYDFGSGITSHSVNSNLDLSVEITKPVWVHQNNKGYLIWPDSDGSTKLTIVAGSAVNDTYTKVNRSIPVYSLVIDHGINPDSSSDSYQYLVLPNVSQAEMPGLLQQLSNQNKLERIQEDGIYGAHWLLNGEQLIQLAFHQQGIVVLDDGKTISVDKPALVQLQETQDSWVVSVSDLSHHSQNNDPDQKSDFRVPLKEGENRINVELNWPLQTGSYQYLTKGYQNLHYPGQDMSVSTSADNSRISVNLPDSTDDQTYGLKEELFSGMTATVSIPAN</sequence>
<dbReference type="InterPro" id="IPR011013">
    <property type="entry name" value="Gal_mutarotase_sf_dom"/>
</dbReference>
<dbReference type="Gene3D" id="2.60.40.10">
    <property type="entry name" value="Immunoglobulins"/>
    <property type="match status" value="1"/>
</dbReference>
<evidence type="ECO:0000313" key="7">
    <source>
        <dbReference type="EMBL" id="KEI72987.1"/>
    </source>
</evidence>
<dbReference type="SUPFAM" id="SSF74650">
    <property type="entry name" value="Galactose mutarotase-like"/>
    <property type="match status" value="1"/>
</dbReference>
<gene>
    <name evidence="7" type="ORF">GV64_21710</name>
</gene>
<dbReference type="InterPro" id="IPR004103">
    <property type="entry name" value="Lyase_8_C"/>
</dbReference>
<dbReference type="InterPro" id="IPR014718">
    <property type="entry name" value="GH-type_carb-bd"/>
</dbReference>
<dbReference type="GO" id="GO:0005975">
    <property type="term" value="P:carbohydrate metabolic process"/>
    <property type="evidence" value="ECO:0007669"/>
    <property type="project" value="InterPro"/>
</dbReference>
<evidence type="ECO:0000259" key="4">
    <source>
        <dbReference type="Pfam" id="PF02278"/>
    </source>
</evidence>
<dbReference type="eggNOG" id="COG5492">
    <property type="taxonomic scope" value="Bacteria"/>
</dbReference>
<dbReference type="AlphaFoldDB" id="A0A081KFR1"/>
<feature type="domain" description="Pesticidal crystal protein Cry22Aa Ig-like" evidence="6">
    <location>
        <begin position="50"/>
        <end position="121"/>
    </location>
</feature>
<dbReference type="SUPFAM" id="SSF48230">
    <property type="entry name" value="Chondroitin AC/alginate lyase"/>
    <property type="match status" value="2"/>
</dbReference>
<name>A0A081KFR1_9GAMM</name>
<reference evidence="7 8" key="1">
    <citation type="submission" date="2014-06" db="EMBL/GenBank/DDBJ databases">
        <title>Whole Genome Sequences of Three Symbiotic Endozoicomonas Bacteria.</title>
        <authorList>
            <person name="Neave M.J."/>
            <person name="Apprill A."/>
            <person name="Voolstra C.R."/>
        </authorList>
    </citation>
    <scope>NUCLEOTIDE SEQUENCE [LARGE SCALE GENOMIC DNA]</scope>
    <source>
        <strain evidence="7 8">DSM 22380</strain>
    </source>
</reference>
<dbReference type="Gene3D" id="1.50.10.100">
    <property type="entry name" value="Chondroitin AC/alginate lyase"/>
    <property type="match status" value="1"/>
</dbReference>
<dbReference type="GO" id="GO:0030246">
    <property type="term" value="F:carbohydrate binding"/>
    <property type="evidence" value="ECO:0007669"/>
    <property type="project" value="InterPro"/>
</dbReference>
<dbReference type="PANTHER" id="PTHR38481">
    <property type="entry name" value="HYALURONATE LYASE"/>
    <property type="match status" value="1"/>
</dbReference>
<comment type="caution">
    <text evidence="7">The sequence shown here is derived from an EMBL/GenBank/DDBJ whole genome shotgun (WGS) entry which is preliminary data.</text>
</comment>
<dbReference type="InterPro" id="IPR003159">
    <property type="entry name" value="Lyase_8_central_dom"/>
</dbReference>
<feature type="active site" evidence="3">
    <location>
        <position position="557"/>
    </location>
</feature>
<dbReference type="Proteomes" id="UP000027997">
    <property type="component" value="Unassembled WGS sequence"/>
</dbReference>
<dbReference type="Pfam" id="PF16403">
    <property type="entry name" value="Bact_surface_Ig-like"/>
    <property type="match status" value="1"/>
</dbReference>
<dbReference type="InterPro" id="IPR013783">
    <property type="entry name" value="Ig-like_fold"/>
</dbReference>
<feature type="active site" evidence="3">
    <location>
        <position position="624"/>
    </location>
</feature>
<comment type="similarity">
    <text evidence="1">Belongs to the polysaccharide lyase 8 family.</text>
</comment>
<feature type="domain" description="Polysaccharide lyase family 8 central" evidence="4">
    <location>
        <begin position="682"/>
        <end position="951"/>
    </location>
</feature>
<protein>
    <recommendedName>
        <fullName evidence="9">Pesticidal crystal protein Cry22Aa Ig-like domain-containing protein</fullName>
    </recommendedName>
</protein>
<organism evidence="7 8">
    <name type="scientific">Endozoicomonas elysicola</name>
    <dbReference type="NCBI Taxonomy" id="305900"/>
    <lineage>
        <taxon>Bacteria</taxon>
        <taxon>Pseudomonadati</taxon>
        <taxon>Pseudomonadota</taxon>
        <taxon>Gammaproteobacteria</taxon>
        <taxon>Oceanospirillales</taxon>
        <taxon>Endozoicomonadaceae</taxon>
        <taxon>Endozoicomonas</taxon>
    </lineage>
</organism>
<dbReference type="InterPro" id="IPR008929">
    <property type="entry name" value="Chondroitin_lyas"/>
</dbReference>
<dbReference type="PANTHER" id="PTHR38481:SF1">
    <property type="entry name" value="HYALURONATE LYASE"/>
    <property type="match status" value="1"/>
</dbReference>
<evidence type="ECO:0000259" key="5">
    <source>
        <dbReference type="Pfam" id="PF02884"/>
    </source>
</evidence>
<dbReference type="InterPro" id="IPR011071">
    <property type="entry name" value="Lyase_8-like_C"/>
</dbReference>
<evidence type="ECO:0008006" key="9">
    <source>
        <dbReference type="Google" id="ProtNLM"/>
    </source>
</evidence>
<dbReference type="InterPro" id="IPR038970">
    <property type="entry name" value="Lyase_8"/>
</dbReference>
<keyword evidence="8" id="KW-1185">Reference proteome</keyword>
<evidence type="ECO:0000259" key="6">
    <source>
        <dbReference type="Pfam" id="PF16403"/>
    </source>
</evidence>
<evidence type="ECO:0000256" key="2">
    <source>
        <dbReference type="ARBA" id="ARBA00023239"/>
    </source>
</evidence>
<dbReference type="Pfam" id="PF02884">
    <property type="entry name" value="Lyase_8_C"/>
    <property type="match status" value="1"/>
</dbReference>
<dbReference type="InterPro" id="IPR032179">
    <property type="entry name" value="Cry22Aa_Ig-like"/>
</dbReference>
<evidence type="ECO:0000256" key="3">
    <source>
        <dbReference type="PIRSR" id="PIRSR638970-1"/>
    </source>
</evidence>
<dbReference type="GO" id="GO:0016837">
    <property type="term" value="F:carbon-oxygen lyase activity, acting on polysaccharides"/>
    <property type="evidence" value="ECO:0007669"/>
    <property type="project" value="UniProtKB-ARBA"/>
</dbReference>
<feature type="domain" description="Polysaccharide lyase family 8 C-terminal" evidence="5">
    <location>
        <begin position="984"/>
        <end position="1030"/>
    </location>
</feature>
<dbReference type="Pfam" id="PF02278">
    <property type="entry name" value="Lyase_8"/>
    <property type="match status" value="1"/>
</dbReference>
<keyword evidence="2" id="KW-0456">Lyase</keyword>
<dbReference type="Gene3D" id="2.60.220.10">
    <property type="entry name" value="Polysaccharide lyase family 8-like, C-terminal"/>
    <property type="match status" value="1"/>
</dbReference>